<keyword evidence="1" id="KW-0812">Transmembrane</keyword>
<feature type="transmembrane region" description="Helical" evidence="1">
    <location>
        <begin position="6"/>
        <end position="26"/>
    </location>
</feature>
<feature type="transmembrane region" description="Helical" evidence="1">
    <location>
        <begin position="81"/>
        <end position="100"/>
    </location>
</feature>
<accession>A0A9X2B956</accession>
<dbReference type="Proteomes" id="UP001139450">
    <property type="component" value="Unassembled WGS sequence"/>
</dbReference>
<keyword evidence="1" id="KW-1133">Transmembrane helix</keyword>
<evidence type="ECO:0000313" key="3">
    <source>
        <dbReference type="Proteomes" id="UP001139450"/>
    </source>
</evidence>
<comment type="caution">
    <text evidence="2">The sequence shown here is derived from an EMBL/GenBank/DDBJ whole genome shotgun (WGS) entry which is preliminary data.</text>
</comment>
<organism evidence="2 3">
    <name type="scientific">Mucilaginibacter straminoryzae</name>
    <dbReference type="NCBI Taxonomy" id="2932774"/>
    <lineage>
        <taxon>Bacteria</taxon>
        <taxon>Pseudomonadati</taxon>
        <taxon>Bacteroidota</taxon>
        <taxon>Sphingobacteriia</taxon>
        <taxon>Sphingobacteriales</taxon>
        <taxon>Sphingobacteriaceae</taxon>
        <taxon>Mucilaginibacter</taxon>
    </lineage>
</organism>
<reference evidence="2" key="1">
    <citation type="submission" date="2022-04" db="EMBL/GenBank/DDBJ databases">
        <title>Mucilaginibacter sp. RS28 isolated from freshwater.</title>
        <authorList>
            <person name="Ko S.-R."/>
        </authorList>
    </citation>
    <scope>NUCLEOTIDE SEQUENCE</scope>
    <source>
        <strain evidence="2">RS28</strain>
    </source>
</reference>
<dbReference type="AlphaFoldDB" id="A0A9X2B956"/>
<feature type="transmembrane region" description="Helical" evidence="1">
    <location>
        <begin position="54"/>
        <end position="75"/>
    </location>
</feature>
<gene>
    <name evidence="2" type="ORF">MUY27_11170</name>
</gene>
<keyword evidence="3" id="KW-1185">Reference proteome</keyword>
<proteinExistence type="predicted"/>
<keyword evidence="1" id="KW-0472">Membrane</keyword>
<sequence length="106" mass="11980">MEKSLVAIACFASVVVVIIAILNFILRLRILSSGHKDEEYVKLLRSAFDFKSSALKWGLLFLFGGIGLFIVGYVPYYPAPFPFAVESVCIAFAFLLYYFITVKQRQ</sequence>
<dbReference type="EMBL" id="JALJEJ010000004">
    <property type="protein sequence ID" value="MCJ8210269.1"/>
    <property type="molecule type" value="Genomic_DNA"/>
</dbReference>
<evidence type="ECO:0000256" key="1">
    <source>
        <dbReference type="SAM" id="Phobius"/>
    </source>
</evidence>
<evidence type="ECO:0000313" key="2">
    <source>
        <dbReference type="EMBL" id="MCJ8210269.1"/>
    </source>
</evidence>
<dbReference type="RefSeq" id="WP_245130105.1">
    <property type="nucleotide sequence ID" value="NZ_JALJEJ010000004.1"/>
</dbReference>
<name>A0A9X2B956_9SPHI</name>
<evidence type="ECO:0008006" key="4">
    <source>
        <dbReference type="Google" id="ProtNLM"/>
    </source>
</evidence>
<protein>
    <recommendedName>
        <fullName evidence="4">DUF3784 domain-containing protein</fullName>
    </recommendedName>
</protein>